<reference evidence="2 3" key="1">
    <citation type="journal article" date="2020" name="Cell">
        <title>Large-Scale Comparative Analyses of Tick Genomes Elucidate Their Genetic Diversity and Vector Capacities.</title>
        <authorList>
            <consortium name="Tick Genome and Microbiome Consortium (TIGMIC)"/>
            <person name="Jia N."/>
            <person name="Wang J."/>
            <person name="Shi W."/>
            <person name="Du L."/>
            <person name="Sun Y."/>
            <person name="Zhan W."/>
            <person name="Jiang J.F."/>
            <person name="Wang Q."/>
            <person name="Zhang B."/>
            <person name="Ji P."/>
            <person name="Bell-Sakyi L."/>
            <person name="Cui X.M."/>
            <person name="Yuan T.T."/>
            <person name="Jiang B.G."/>
            <person name="Yang W.F."/>
            <person name="Lam T.T."/>
            <person name="Chang Q.C."/>
            <person name="Ding S.J."/>
            <person name="Wang X.J."/>
            <person name="Zhu J.G."/>
            <person name="Ruan X.D."/>
            <person name="Zhao L."/>
            <person name="Wei J.T."/>
            <person name="Ye R.Z."/>
            <person name="Que T.C."/>
            <person name="Du C.H."/>
            <person name="Zhou Y.H."/>
            <person name="Cheng J.X."/>
            <person name="Dai P.F."/>
            <person name="Guo W.B."/>
            <person name="Han X.H."/>
            <person name="Huang E.J."/>
            <person name="Li L.F."/>
            <person name="Wei W."/>
            <person name="Gao Y.C."/>
            <person name="Liu J.Z."/>
            <person name="Shao H.Z."/>
            <person name="Wang X."/>
            <person name="Wang C.C."/>
            <person name="Yang T.C."/>
            <person name="Huo Q.B."/>
            <person name="Li W."/>
            <person name="Chen H.Y."/>
            <person name="Chen S.E."/>
            <person name="Zhou L.G."/>
            <person name="Ni X.B."/>
            <person name="Tian J.H."/>
            <person name="Sheng Y."/>
            <person name="Liu T."/>
            <person name="Pan Y.S."/>
            <person name="Xia L.Y."/>
            <person name="Li J."/>
            <person name="Zhao F."/>
            <person name="Cao W.C."/>
        </authorList>
    </citation>
    <scope>NUCLEOTIDE SEQUENCE [LARGE SCALE GENOMIC DNA]</scope>
    <source>
        <strain evidence="2">HaeL-2018</strain>
    </source>
</reference>
<proteinExistence type="predicted"/>
<gene>
    <name evidence="2" type="ORF">HPB48_012726</name>
</gene>
<protein>
    <submittedName>
        <fullName evidence="2">Uncharacterized protein</fullName>
    </submittedName>
</protein>
<dbReference type="AlphaFoldDB" id="A0A9J6FV24"/>
<feature type="region of interest" description="Disordered" evidence="1">
    <location>
        <begin position="79"/>
        <end position="109"/>
    </location>
</feature>
<dbReference type="VEuPathDB" id="VectorBase:HLOH_054332"/>
<dbReference type="Proteomes" id="UP000821853">
    <property type="component" value="Chromosome 2"/>
</dbReference>
<name>A0A9J6FV24_HAELO</name>
<evidence type="ECO:0000313" key="3">
    <source>
        <dbReference type="Proteomes" id="UP000821853"/>
    </source>
</evidence>
<sequence length="127" mass="14187">MKNPAYDLLLANLPGIRSPHCPDSCWNLYFQIFIFPEYRVHSGGSLLGVPGCPGHPIVGFKVVAAWARAETWIRAKHPRPVHQARTYSGDPLQRPRASDPSRGVRPGWPNKRNCCPRVLSAFITDMA</sequence>
<keyword evidence="3" id="KW-1185">Reference proteome</keyword>
<evidence type="ECO:0000256" key="1">
    <source>
        <dbReference type="SAM" id="MobiDB-lite"/>
    </source>
</evidence>
<evidence type="ECO:0000313" key="2">
    <source>
        <dbReference type="EMBL" id="KAH9366152.1"/>
    </source>
</evidence>
<organism evidence="2 3">
    <name type="scientific">Haemaphysalis longicornis</name>
    <name type="common">Bush tick</name>
    <dbReference type="NCBI Taxonomy" id="44386"/>
    <lineage>
        <taxon>Eukaryota</taxon>
        <taxon>Metazoa</taxon>
        <taxon>Ecdysozoa</taxon>
        <taxon>Arthropoda</taxon>
        <taxon>Chelicerata</taxon>
        <taxon>Arachnida</taxon>
        <taxon>Acari</taxon>
        <taxon>Parasitiformes</taxon>
        <taxon>Ixodida</taxon>
        <taxon>Ixodoidea</taxon>
        <taxon>Ixodidae</taxon>
        <taxon>Haemaphysalinae</taxon>
        <taxon>Haemaphysalis</taxon>
    </lineage>
</organism>
<dbReference type="EMBL" id="JABSTR010000004">
    <property type="protein sequence ID" value="KAH9366152.1"/>
    <property type="molecule type" value="Genomic_DNA"/>
</dbReference>
<comment type="caution">
    <text evidence="2">The sequence shown here is derived from an EMBL/GenBank/DDBJ whole genome shotgun (WGS) entry which is preliminary data.</text>
</comment>
<accession>A0A9J6FV24</accession>